<dbReference type="InterPro" id="IPR010982">
    <property type="entry name" value="Lambda_DNA-bd_dom_sf"/>
</dbReference>
<dbReference type="PANTHER" id="PTHR46558">
    <property type="entry name" value="TRACRIPTIONAL REGULATORY PROTEIN-RELATED-RELATED"/>
    <property type="match status" value="1"/>
</dbReference>
<name>A0ABT1WN98_9LACT</name>
<feature type="domain" description="HTH cro/C1-type" evidence="2">
    <location>
        <begin position="14"/>
        <end position="64"/>
    </location>
</feature>
<dbReference type="Pfam" id="PF01381">
    <property type="entry name" value="HTH_3"/>
    <property type="match status" value="1"/>
</dbReference>
<organism evidence="3 4">
    <name type="scientific">Granulicatella seriolae</name>
    <dbReference type="NCBI Taxonomy" id="2967226"/>
    <lineage>
        <taxon>Bacteria</taxon>
        <taxon>Bacillati</taxon>
        <taxon>Bacillota</taxon>
        <taxon>Bacilli</taxon>
        <taxon>Lactobacillales</taxon>
        <taxon>Carnobacteriaceae</taxon>
        <taxon>Granulicatella</taxon>
    </lineage>
</organism>
<evidence type="ECO:0000313" key="4">
    <source>
        <dbReference type="Proteomes" id="UP001059480"/>
    </source>
</evidence>
<proteinExistence type="predicted"/>
<evidence type="ECO:0000256" key="1">
    <source>
        <dbReference type="ARBA" id="ARBA00023125"/>
    </source>
</evidence>
<comment type="caution">
    <text evidence="3">The sequence shown here is derived from an EMBL/GenBank/DDBJ whole genome shotgun (WGS) entry which is preliminary data.</text>
</comment>
<sequence>MKDINIAQAITLHRKLKGITQDQLANYIGVSKSSVSKWETGLSYPDITFLPQLATFFNISIDVLMGYEPQMSKEDISKLYVKLSKDFSEQDFEVVLTDCHQIIKKYYSCYPLLLQMGGLLLNNSQLAPNQKRFSEVVTEAKTLFSKVKTESDDVELVRQATHLEAASLITLGLPKEVIELLEDSHSLVLSSEGLLATAYQMVGQVEKAKETIQIELYQYLTAFLRLLTSYQSLFFNDPEQFKLISQRFLQLSETFNLEELKPDALVMFYLTSAQGNIINGQIEEALNDLKEYARISTENKMLFHLHGDNFFTSIDNWFEQLPLGINPPRDKTVIKQSMYDAIANNPAFTVLKDDIRFINILEKLKNNIKG</sequence>
<dbReference type="PROSITE" id="PS50943">
    <property type="entry name" value="HTH_CROC1"/>
    <property type="match status" value="1"/>
</dbReference>
<dbReference type="CDD" id="cd00093">
    <property type="entry name" value="HTH_XRE"/>
    <property type="match status" value="1"/>
</dbReference>
<evidence type="ECO:0000313" key="3">
    <source>
        <dbReference type="EMBL" id="MCQ9209985.1"/>
    </source>
</evidence>
<reference evidence="3" key="3">
    <citation type="journal article" date="2023" name="Microbiol. Resour. Announc.">
        <title>Draft Genome Sequence of Granulicatella sp. Strain S8, Isolated from a Marine Fish, Seriola quinqueradiata.</title>
        <authorList>
            <person name="Lee M."/>
            <person name="Farooq A."/>
            <person name="Jeong J.B."/>
            <person name="Jung M.Y."/>
        </authorList>
    </citation>
    <scope>NUCLEOTIDE SEQUENCE</scope>
    <source>
        <strain evidence="3">S8</strain>
    </source>
</reference>
<dbReference type="PANTHER" id="PTHR46558:SF11">
    <property type="entry name" value="HTH-TYPE TRANSCRIPTIONAL REGULATOR XRE"/>
    <property type="match status" value="1"/>
</dbReference>
<keyword evidence="1" id="KW-0238">DNA-binding</keyword>
<keyword evidence="4" id="KW-1185">Reference proteome</keyword>
<gene>
    <name evidence="3" type="ORF">NPA36_05420</name>
</gene>
<dbReference type="Proteomes" id="UP001059480">
    <property type="component" value="Unassembled WGS sequence"/>
</dbReference>
<dbReference type="InterPro" id="IPR001387">
    <property type="entry name" value="Cro/C1-type_HTH"/>
</dbReference>
<dbReference type="SMART" id="SM00530">
    <property type="entry name" value="HTH_XRE"/>
    <property type="match status" value="1"/>
</dbReference>
<protein>
    <submittedName>
        <fullName evidence="3">Helix-turn-helix domain-containing protein</fullName>
    </submittedName>
</protein>
<dbReference type="RefSeq" id="WP_256945101.1">
    <property type="nucleotide sequence ID" value="NZ_JANHNZ010000004.1"/>
</dbReference>
<reference evidence="3" key="1">
    <citation type="submission" date="2022-07" db="EMBL/GenBank/DDBJ databases">
        <authorList>
            <person name="Jung M.-Y."/>
            <person name="Lee M."/>
        </authorList>
    </citation>
    <scope>NUCLEOTIDE SEQUENCE</scope>
    <source>
        <strain evidence="3">S8</strain>
    </source>
</reference>
<evidence type="ECO:0000259" key="2">
    <source>
        <dbReference type="PROSITE" id="PS50943"/>
    </source>
</evidence>
<dbReference type="SUPFAM" id="SSF47413">
    <property type="entry name" value="lambda repressor-like DNA-binding domains"/>
    <property type="match status" value="1"/>
</dbReference>
<accession>A0ABT1WN98</accession>
<reference evidence="3" key="2">
    <citation type="journal article" date="2023" name="Curr. Microbiol.">
        <title>Granulicatella seriolae sp. nov., a Novel Facultative Anaerobe Isolated from Yellowtail Marine Fish.</title>
        <authorList>
            <person name="Lee M."/>
            <person name="Choi Y.J."/>
            <person name="Farooq A."/>
            <person name="Jeong J.B."/>
            <person name="Jung M.Y."/>
        </authorList>
    </citation>
    <scope>NUCLEOTIDE SEQUENCE</scope>
    <source>
        <strain evidence="3">S8</strain>
    </source>
</reference>
<dbReference type="Gene3D" id="1.10.260.40">
    <property type="entry name" value="lambda repressor-like DNA-binding domains"/>
    <property type="match status" value="1"/>
</dbReference>
<dbReference type="EMBL" id="JANHNZ010000004">
    <property type="protein sequence ID" value="MCQ9209985.1"/>
    <property type="molecule type" value="Genomic_DNA"/>
</dbReference>